<accession>I2NE17</accession>
<dbReference type="PATRIC" id="fig|1095748.3.peg.2632"/>
<dbReference type="EMBL" id="AJMT01000201">
    <property type="protein sequence ID" value="EIG24078.1"/>
    <property type="molecule type" value="Genomic_DNA"/>
</dbReference>
<proteinExistence type="predicted"/>
<evidence type="ECO:0000313" key="1">
    <source>
        <dbReference type="EMBL" id="EIG24078.1"/>
    </source>
</evidence>
<evidence type="ECO:0000313" key="2">
    <source>
        <dbReference type="Proteomes" id="UP000004473"/>
    </source>
</evidence>
<comment type="caution">
    <text evidence="1">The sequence shown here is derived from an EMBL/GenBank/DDBJ whole genome shotgun (WGS) entry which is preliminary data.</text>
</comment>
<protein>
    <submittedName>
        <fullName evidence="1">Uncharacterized protein</fullName>
    </submittedName>
</protein>
<sequence>MGCGDVGLLCGIGLKFIPSFEHFAIHNKRSSENQNPVFRRPLS</sequence>
<organism evidence="1 2">
    <name type="scientific">Neisseria sicca VK64</name>
    <dbReference type="NCBI Taxonomy" id="1095748"/>
    <lineage>
        <taxon>Bacteria</taxon>
        <taxon>Pseudomonadati</taxon>
        <taxon>Pseudomonadota</taxon>
        <taxon>Betaproteobacteria</taxon>
        <taxon>Neisseriales</taxon>
        <taxon>Neisseriaceae</taxon>
        <taxon>Neisseria</taxon>
    </lineage>
</organism>
<dbReference type="AlphaFoldDB" id="I2NE17"/>
<gene>
    <name evidence="1" type="ORF">HMPREF1051_0135</name>
</gene>
<reference evidence="1 2" key="1">
    <citation type="submission" date="2012-04" db="EMBL/GenBank/DDBJ databases">
        <authorList>
            <person name="Harkins D.M."/>
            <person name="Madupu R."/>
            <person name="Durkin A.S."/>
            <person name="Torralba M."/>
            <person name="Methe B."/>
            <person name="Sutton G.G."/>
            <person name="Nelson K.E."/>
        </authorList>
    </citation>
    <scope>NUCLEOTIDE SEQUENCE [LARGE SCALE GENOMIC DNA]</scope>
    <source>
        <strain evidence="1 2">VK64</strain>
    </source>
</reference>
<name>I2NE17_NEISI</name>
<dbReference type="Proteomes" id="UP000004473">
    <property type="component" value="Unassembled WGS sequence"/>
</dbReference>